<dbReference type="GO" id="GO:0003700">
    <property type="term" value="F:DNA-binding transcription factor activity"/>
    <property type="evidence" value="ECO:0007669"/>
    <property type="project" value="InterPro"/>
</dbReference>
<dbReference type="RefSeq" id="WP_092264442.1">
    <property type="nucleotide sequence ID" value="NZ_FNZA01000007.1"/>
</dbReference>
<evidence type="ECO:0000256" key="1">
    <source>
        <dbReference type="ARBA" id="ARBA00023125"/>
    </source>
</evidence>
<name>A0A1H6YUV9_9DEIO</name>
<dbReference type="Proteomes" id="UP000199223">
    <property type="component" value="Unassembled WGS sequence"/>
</dbReference>
<protein>
    <submittedName>
        <fullName evidence="3">DNA-binding transcriptional regulator, MerR family</fullName>
    </submittedName>
</protein>
<keyword evidence="1 3" id="KW-0238">DNA-binding</keyword>
<dbReference type="CDD" id="cd01107">
    <property type="entry name" value="HTH_BmrR"/>
    <property type="match status" value="1"/>
</dbReference>
<dbReference type="PANTHER" id="PTHR30204">
    <property type="entry name" value="REDOX-CYCLING DRUG-SENSING TRANSCRIPTIONAL ACTIVATOR SOXR"/>
    <property type="match status" value="1"/>
</dbReference>
<dbReference type="Gene3D" id="3.20.80.10">
    <property type="entry name" value="Regulatory factor, effector binding domain"/>
    <property type="match status" value="1"/>
</dbReference>
<keyword evidence="4" id="KW-1185">Reference proteome</keyword>
<dbReference type="PROSITE" id="PS50937">
    <property type="entry name" value="HTH_MERR_2"/>
    <property type="match status" value="1"/>
</dbReference>
<evidence type="ECO:0000259" key="2">
    <source>
        <dbReference type="PROSITE" id="PS50937"/>
    </source>
</evidence>
<dbReference type="InterPro" id="IPR047057">
    <property type="entry name" value="MerR_fam"/>
</dbReference>
<gene>
    <name evidence="3" type="ORF">SAMN04488058_107130</name>
</gene>
<accession>A0A1H6YUV9</accession>
<sequence>MTDTPGTLTIGAFARASHLSLKALRLYDDLGLLRPVWVDPASGYRHYAAEQLEVARLIGLLRTVEMPLADIRALLSAPHSEWASRVEAHWAGADALHRQRAAVARHLSCTLRGDPMTRTHDVQTRTVPAQTVLTLQRRVLLPELSAFIGSAMDRLHAEVNAQNAEVTGPPVVIYHGEVNADSDGPVEVCLPCAGPVQPTGDFTLREEASHAEAFVTVRKADFEYHELMTAYDAVDRYARAHGVRTGLPVREVYPYNWDAAGPDDPAGEVACPYTPNAG</sequence>
<dbReference type="STRING" id="856736.SAMN04488058_107130"/>
<dbReference type="SUPFAM" id="SSF55136">
    <property type="entry name" value="Probable bacterial effector-binding domain"/>
    <property type="match status" value="1"/>
</dbReference>
<dbReference type="InterPro" id="IPR011256">
    <property type="entry name" value="Reg_factor_effector_dom_sf"/>
</dbReference>
<dbReference type="InterPro" id="IPR000551">
    <property type="entry name" value="MerR-type_HTH_dom"/>
</dbReference>
<dbReference type="OrthoDB" id="9773308at2"/>
<dbReference type="Gene3D" id="1.10.1660.10">
    <property type="match status" value="1"/>
</dbReference>
<dbReference type="SMART" id="SM00422">
    <property type="entry name" value="HTH_MERR"/>
    <property type="match status" value="1"/>
</dbReference>
<evidence type="ECO:0000313" key="4">
    <source>
        <dbReference type="Proteomes" id="UP000199223"/>
    </source>
</evidence>
<dbReference type="InterPro" id="IPR010499">
    <property type="entry name" value="AraC_E-bd"/>
</dbReference>
<dbReference type="SMART" id="SM00871">
    <property type="entry name" value="AraC_E_bind"/>
    <property type="match status" value="1"/>
</dbReference>
<dbReference type="EMBL" id="FNZA01000007">
    <property type="protein sequence ID" value="SEJ41070.1"/>
    <property type="molecule type" value="Genomic_DNA"/>
</dbReference>
<dbReference type="PANTHER" id="PTHR30204:SF97">
    <property type="entry name" value="MERR FAMILY REGULATORY PROTEIN"/>
    <property type="match status" value="1"/>
</dbReference>
<reference evidence="4" key="1">
    <citation type="submission" date="2016-10" db="EMBL/GenBank/DDBJ databases">
        <authorList>
            <person name="Varghese N."/>
            <person name="Submissions S."/>
        </authorList>
    </citation>
    <scope>NUCLEOTIDE SEQUENCE [LARGE SCALE GENOMIC DNA]</scope>
    <source>
        <strain evidence="4">CGMCC 1.10218</strain>
    </source>
</reference>
<dbReference type="SUPFAM" id="SSF46955">
    <property type="entry name" value="Putative DNA-binding domain"/>
    <property type="match status" value="1"/>
</dbReference>
<dbReference type="AlphaFoldDB" id="A0A1H6YUV9"/>
<organism evidence="3 4">
    <name type="scientific">Deinococcus reticulitermitis</name>
    <dbReference type="NCBI Taxonomy" id="856736"/>
    <lineage>
        <taxon>Bacteria</taxon>
        <taxon>Thermotogati</taxon>
        <taxon>Deinococcota</taxon>
        <taxon>Deinococci</taxon>
        <taxon>Deinococcales</taxon>
        <taxon>Deinococcaceae</taxon>
        <taxon>Deinococcus</taxon>
    </lineage>
</organism>
<dbReference type="InterPro" id="IPR009061">
    <property type="entry name" value="DNA-bd_dom_put_sf"/>
</dbReference>
<feature type="domain" description="HTH merR-type" evidence="2">
    <location>
        <begin position="7"/>
        <end position="77"/>
    </location>
</feature>
<dbReference type="GO" id="GO:0003677">
    <property type="term" value="F:DNA binding"/>
    <property type="evidence" value="ECO:0007669"/>
    <property type="project" value="UniProtKB-KW"/>
</dbReference>
<dbReference type="Pfam" id="PF13411">
    <property type="entry name" value="MerR_1"/>
    <property type="match status" value="1"/>
</dbReference>
<evidence type="ECO:0000313" key="3">
    <source>
        <dbReference type="EMBL" id="SEJ41070.1"/>
    </source>
</evidence>
<proteinExistence type="predicted"/>